<name>A0A285MTQ3_9FLAO</name>
<dbReference type="RefSeq" id="WP_097045369.1">
    <property type="nucleotide sequence ID" value="NZ_OBEH01000002.1"/>
</dbReference>
<protein>
    <submittedName>
        <fullName evidence="2">Uncharacterized protein</fullName>
    </submittedName>
</protein>
<sequence>MKKKFWTSDKLVGLVAILISLITLIIFVRQTNIMEKQSRLSVMPYLMISKSDIGSENTHSFALINYGVGPAIIDSTLIFYKERIHHNMEFVDFLKAEIREIDSIPILNRSTVTKGLAIPAGGERNFLTVGGNKKTYKAFSEVYEELNSNGFYFEIYYRSIYDDKWRITSETDLPQELKD</sequence>
<gene>
    <name evidence="2" type="ORF">SAMN06265377_1731</name>
</gene>
<dbReference type="EMBL" id="OBEH01000002">
    <property type="protein sequence ID" value="SNY99917.1"/>
    <property type="molecule type" value="Genomic_DNA"/>
</dbReference>
<dbReference type="Proteomes" id="UP000219048">
    <property type="component" value="Unassembled WGS sequence"/>
</dbReference>
<reference evidence="3" key="1">
    <citation type="submission" date="2017-09" db="EMBL/GenBank/DDBJ databases">
        <authorList>
            <person name="Varghese N."/>
            <person name="Submissions S."/>
        </authorList>
    </citation>
    <scope>NUCLEOTIDE SEQUENCE [LARGE SCALE GENOMIC DNA]</scope>
    <source>
        <strain evidence="3">DSM 25885</strain>
    </source>
</reference>
<dbReference type="AlphaFoldDB" id="A0A285MTQ3"/>
<keyword evidence="3" id="KW-1185">Reference proteome</keyword>
<accession>A0A285MTQ3</accession>
<dbReference type="OrthoDB" id="1492993at2"/>
<evidence type="ECO:0000313" key="3">
    <source>
        <dbReference type="Proteomes" id="UP000219048"/>
    </source>
</evidence>
<evidence type="ECO:0000313" key="2">
    <source>
        <dbReference type="EMBL" id="SNY99917.1"/>
    </source>
</evidence>
<organism evidence="2 3">
    <name type="scientific">Flagellimonas pacifica</name>
    <dbReference type="NCBI Taxonomy" id="1247520"/>
    <lineage>
        <taxon>Bacteria</taxon>
        <taxon>Pseudomonadati</taxon>
        <taxon>Bacteroidota</taxon>
        <taxon>Flavobacteriia</taxon>
        <taxon>Flavobacteriales</taxon>
        <taxon>Flavobacteriaceae</taxon>
        <taxon>Flagellimonas</taxon>
    </lineage>
</organism>
<proteinExistence type="predicted"/>
<keyword evidence="1" id="KW-1133">Transmembrane helix</keyword>
<keyword evidence="1" id="KW-0472">Membrane</keyword>
<feature type="transmembrane region" description="Helical" evidence="1">
    <location>
        <begin position="12"/>
        <end position="29"/>
    </location>
</feature>
<evidence type="ECO:0000256" key="1">
    <source>
        <dbReference type="SAM" id="Phobius"/>
    </source>
</evidence>
<keyword evidence="1" id="KW-0812">Transmembrane</keyword>